<dbReference type="Proteomes" id="UP000029120">
    <property type="component" value="Chromosome 7"/>
</dbReference>
<comment type="catalytic activity">
    <reaction evidence="6">
        <text>O-phospho-L-threonyl-[protein] + H2O = L-threonyl-[protein] + phosphate</text>
        <dbReference type="Rhea" id="RHEA:47004"/>
        <dbReference type="Rhea" id="RHEA-COMP:11060"/>
        <dbReference type="Rhea" id="RHEA-COMP:11605"/>
        <dbReference type="ChEBI" id="CHEBI:15377"/>
        <dbReference type="ChEBI" id="CHEBI:30013"/>
        <dbReference type="ChEBI" id="CHEBI:43474"/>
        <dbReference type="ChEBI" id="CHEBI:61977"/>
        <dbReference type="EC" id="3.1.3.16"/>
    </reaction>
</comment>
<dbReference type="Pfam" id="PF00533">
    <property type="entry name" value="BRCT"/>
    <property type="match status" value="1"/>
</dbReference>
<dbReference type="Gramene" id="KFK30026">
    <property type="protein sequence ID" value="KFK30026"/>
    <property type="gene ID" value="AALP_AA7G208100"/>
</dbReference>
<dbReference type="eggNOG" id="KOG0323">
    <property type="taxonomic scope" value="Eukaryota"/>
</dbReference>
<dbReference type="CDD" id="cd17729">
    <property type="entry name" value="BRCT_CTDP1"/>
    <property type="match status" value="1"/>
</dbReference>
<gene>
    <name evidence="8" type="ordered locus">AALP_Aa7g208100</name>
</gene>
<dbReference type="InterPro" id="IPR004274">
    <property type="entry name" value="FCP1_dom"/>
</dbReference>
<dbReference type="Gene3D" id="3.40.50.1000">
    <property type="entry name" value="HAD superfamily/HAD-like"/>
    <property type="match status" value="1"/>
</dbReference>
<dbReference type="SUPFAM" id="SSF56784">
    <property type="entry name" value="HAD-like"/>
    <property type="match status" value="1"/>
</dbReference>
<dbReference type="SMART" id="SM00292">
    <property type="entry name" value="BRCT"/>
    <property type="match status" value="1"/>
</dbReference>
<organism evidence="8 9">
    <name type="scientific">Arabis alpina</name>
    <name type="common">Alpine rock-cress</name>
    <dbReference type="NCBI Taxonomy" id="50452"/>
    <lineage>
        <taxon>Eukaryota</taxon>
        <taxon>Viridiplantae</taxon>
        <taxon>Streptophyta</taxon>
        <taxon>Embryophyta</taxon>
        <taxon>Tracheophyta</taxon>
        <taxon>Spermatophyta</taxon>
        <taxon>Magnoliopsida</taxon>
        <taxon>eudicotyledons</taxon>
        <taxon>Gunneridae</taxon>
        <taxon>Pentapetalae</taxon>
        <taxon>rosids</taxon>
        <taxon>malvids</taxon>
        <taxon>Brassicales</taxon>
        <taxon>Brassicaceae</taxon>
        <taxon>Arabideae</taxon>
        <taxon>Arabis</taxon>
    </lineage>
</organism>
<comment type="subcellular location">
    <subcellularLocation>
        <location evidence="1">Nucleus</location>
    </subcellularLocation>
</comment>
<dbReference type="InterPro" id="IPR036412">
    <property type="entry name" value="HAD-like_sf"/>
</dbReference>
<dbReference type="InterPro" id="IPR001357">
    <property type="entry name" value="BRCT_dom"/>
</dbReference>
<dbReference type="PANTHER" id="PTHR23081">
    <property type="entry name" value="RNA POLYMERASE II CTD PHOSPHATASE"/>
    <property type="match status" value="1"/>
</dbReference>
<dbReference type="SUPFAM" id="SSF52113">
    <property type="entry name" value="BRCT domain"/>
    <property type="match status" value="1"/>
</dbReference>
<keyword evidence="3" id="KW-0378">Hydrolase</keyword>
<dbReference type="SMART" id="SM00577">
    <property type="entry name" value="CPDc"/>
    <property type="match status" value="1"/>
</dbReference>
<dbReference type="PANTHER" id="PTHR23081:SF36">
    <property type="entry name" value="RNA POLYMERASE II SUBUNIT A C-TERMINAL DOMAIN PHOSPHATASE"/>
    <property type="match status" value="1"/>
</dbReference>
<dbReference type="InterPro" id="IPR023214">
    <property type="entry name" value="HAD_sf"/>
</dbReference>
<evidence type="ECO:0000256" key="2">
    <source>
        <dbReference type="ARBA" id="ARBA00013081"/>
    </source>
</evidence>
<evidence type="ECO:0000256" key="1">
    <source>
        <dbReference type="ARBA" id="ARBA00004123"/>
    </source>
</evidence>
<dbReference type="OrthoDB" id="10249888at2759"/>
<evidence type="ECO:0000259" key="7">
    <source>
        <dbReference type="PROSITE" id="PS50172"/>
    </source>
</evidence>
<dbReference type="InterPro" id="IPR039189">
    <property type="entry name" value="Fcp1"/>
</dbReference>
<reference evidence="9" key="1">
    <citation type="journal article" date="2015" name="Nat. Plants">
        <title>Genome expansion of Arabis alpina linked with retrotransposition and reduced symmetric DNA methylation.</title>
        <authorList>
            <person name="Willing E.M."/>
            <person name="Rawat V."/>
            <person name="Mandakova T."/>
            <person name="Maumus F."/>
            <person name="James G.V."/>
            <person name="Nordstroem K.J."/>
            <person name="Becker C."/>
            <person name="Warthmann N."/>
            <person name="Chica C."/>
            <person name="Szarzynska B."/>
            <person name="Zytnicki M."/>
            <person name="Albani M.C."/>
            <person name="Kiefer C."/>
            <person name="Bergonzi S."/>
            <person name="Castaings L."/>
            <person name="Mateos J.L."/>
            <person name="Berns M.C."/>
            <person name="Bujdoso N."/>
            <person name="Piofczyk T."/>
            <person name="de Lorenzo L."/>
            <person name="Barrero-Sicilia C."/>
            <person name="Mateos I."/>
            <person name="Piednoel M."/>
            <person name="Hagmann J."/>
            <person name="Chen-Min-Tao R."/>
            <person name="Iglesias-Fernandez R."/>
            <person name="Schuster S.C."/>
            <person name="Alonso-Blanco C."/>
            <person name="Roudier F."/>
            <person name="Carbonero P."/>
            <person name="Paz-Ares J."/>
            <person name="Davis S.J."/>
            <person name="Pecinka A."/>
            <person name="Quesneville H."/>
            <person name="Colot V."/>
            <person name="Lysak M.A."/>
            <person name="Weigel D."/>
            <person name="Coupland G."/>
            <person name="Schneeberger K."/>
        </authorList>
    </citation>
    <scope>NUCLEOTIDE SEQUENCE [LARGE SCALE GENOMIC DNA]</scope>
    <source>
        <strain evidence="9">cv. Pajares</strain>
    </source>
</reference>
<keyword evidence="9" id="KW-1185">Reference proteome</keyword>
<sequence length="255" mass="29478">MTEASSSKGACEHSVVVYNLCVQCGAIVEGTGVSLPYIHKNIRMNQDEISRLGDSDMRALQRQRKLCLVLDLDHTLLNTTFLIDMREDEEYLRSYADSFQDVSAGNLFMLESMMTKLRPFVHSFLKEVIRHQKSLDVVLGKESSVLILDDTKDMWPKHKDNLIVIERTVLKEMRKEILKGCKVVFTWVTGSNPEDHELWRMAERLGATCAREVDASVTHVVAKYEGTNTVRWAKKEKKFVVNQRWIEEAHYLWKK</sequence>
<proteinExistence type="predicted"/>
<dbReference type="Gene3D" id="3.40.50.10190">
    <property type="entry name" value="BRCT domain"/>
    <property type="match status" value="1"/>
</dbReference>
<dbReference type="EC" id="3.1.3.16" evidence="2"/>
<dbReference type="GO" id="GO:0005634">
    <property type="term" value="C:nucleus"/>
    <property type="evidence" value="ECO:0007669"/>
    <property type="project" value="UniProtKB-SubCell"/>
</dbReference>
<evidence type="ECO:0000313" key="9">
    <source>
        <dbReference type="Proteomes" id="UP000029120"/>
    </source>
</evidence>
<evidence type="ECO:0000256" key="6">
    <source>
        <dbReference type="ARBA" id="ARBA00048336"/>
    </source>
</evidence>
<accession>A0A087GJH4</accession>
<dbReference type="GO" id="GO:0008420">
    <property type="term" value="F:RNA polymerase II CTD heptapeptide repeat phosphatase activity"/>
    <property type="evidence" value="ECO:0007669"/>
    <property type="project" value="InterPro"/>
</dbReference>
<keyword evidence="4" id="KW-0539">Nucleus</keyword>
<dbReference type="InterPro" id="IPR036420">
    <property type="entry name" value="BRCT_dom_sf"/>
</dbReference>
<name>A0A087GJH4_ARAAL</name>
<dbReference type="EMBL" id="CM002875">
    <property type="protein sequence ID" value="KFK30026.1"/>
    <property type="molecule type" value="Genomic_DNA"/>
</dbReference>
<comment type="catalytic activity">
    <reaction evidence="5">
        <text>O-phospho-L-seryl-[protein] + H2O = L-seryl-[protein] + phosphate</text>
        <dbReference type="Rhea" id="RHEA:20629"/>
        <dbReference type="Rhea" id="RHEA-COMP:9863"/>
        <dbReference type="Rhea" id="RHEA-COMP:11604"/>
        <dbReference type="ChEBI" id="CHEBI:15377"/>
        <dbReference type="ChEBI" id="CHEBI:29999"/>
        <dbReference type="ChEBI" id="CHEBI:43474"/>
        <dbReference type="ChEBI" id="CHEBI:83421"/>
        <dbReference type="EC" id="3.1.3.16"/>
    </reaction>
</comment>
<evidence type="ECO:0000256" key="4">
    <source>
        <dbReference type="ARBA" id="ARBA00023242"/>
    </source>
</evidence>
<evidence type="ECO:0000313" key="8">
    <source>
        <dbReference type="EMBL" id="KFK30026.1"/>
    </source>
</evidence>
<protein>
    <recommendedName>
        <fullName evidence="2">protein-serine/threonine phosphatase</fullName>
        <ecNumber evidence="2">3.1.3.16</ecNumber>
    </recommendedName>
</protein>
<evidence type="ECO:0000256" key="5">
    <source>
        <dbReference type="ARBA" id="ARBA00047761"/>
    </source>
</evidence>
<evidence type="ECO:0000256" key="3">
    <source>
        <dbReference type="ARBA" id="ARBA00022801"/>
    </source>
</evidence>
<dbReference type="Pfam" id="PF03031">
    <property type="entry name" value="NIF"/>
    <property type="match status" value="1"/>
</dbReference>
<feature type="domain" description="BRCT" evidence="7">
    <location>
        <begin position="173"/>
        <end position="248"/>
    </location>
</feature>
<dbReference type="AlphaFoldDB" id="A0A087GJH4"/>
<dbReference type="PROSITE" id="PS50172">
    <property type="entry name" value="BRCT"/>
    <property type="match status" value="1"/>
</dbReference>